<dbReference type="EMBL" id="MU001635">
    <property type="protein sequence ID" value="KAF2483255.1"/>
    <property type="molecule type" value="Genomic_DNA"/>
</dbReference>
<proteinExistence type="predicted"/>
<organism evidence="2 3">
    <name type="scientific">Neohortaea acidophila</name>
    <dbReference type="NCBI Taxonomy" id="245834"/>
    <lineage>
        <taxon>Eukaryota</taxon>
        <taxon>Fungi</taxon>
        <taxon>Dikarya</taxon>
        <taxon>Ascomycota</taxon>
        <taxon>Pezizomycotina</taxon>
        <taxon>Dothideomycetes</taxon>
        <taxon>Dothideomycetidae</taxon>
        <taxon>Mycosphaerellales</taxon>
        <taxon>Teratosphaeriaceae</taxon>
        <taxon>Neohortaea</taxon>
    </lineage>
</organism>
<dbReference type="RefSeq" id="XP_033589825.1">
    <property type="nucleotide sequence ID" value="XM_033729544.1"/>
</dbReference>
<feature type="compositionally biased region" description="Low complexity" evidence="1">
    <location>
        <begin position="28"/>
        <end position="50"/>
    </location>
</feature>
<protein>
    <submittedName>
        <fullName evidence="2">Uncharacterized protein</fullName>
    </submittedName>
</protein>
<dbReference type="Proteomes" id="UP000799767">
    <property type="component" value="Unassembled WGS sequence"/>
</dbReference>
<evidence type="ECO:0000256" key="1">
    <source>
        <dbReference type="SAM" id="MobiDB-lite"/>
    </source>
</evidence>
<gene>
    <name evidence="2" type="ORF">BDY17DRAFT_144233</name>
</gene>
<accession>A0A6A6PTN9</accession>
<feature type="region of interest" description="Disordered" evidence="1">
    <location>
        <begin position="1"/>
        <end position="69"/>
    </location>
</feature>
<name>A0A6A6PTN9_9PEZI</name>
<dbReference type="GeneID" id="54470546"/>
<reference evidence="2" key="1">
    <citation type="journal article" date="2020" name="Stud. Mycol.">
        <title>101 Dothideomycetes genomes: a test case for predicting lifestyles and emergence of pathogens.</title>
        <authorList>
            <person name="Haridas S."/>
            <person name="Albert R."/>
            <person name="Binder M."/>
            <person name="Bloem J."/>
            <person name="Labutti K."/>
            <person name="Salamov A."/>
            <person name="Andreopoulos B."/>
            <person name="Baker S."/>
            <person name="Barry K."/>
            <person name="Bills G."/>
            <person name="Bluhm B."/>
            <person name="Cannon C."/>
            <person name="Castanera R."/>
            <person name="Culley D."/>
            <person name="Daum C."/>
            <person name="Ezra D."/>
            <person name="Gonzalez J."/>
            <person name="Henrissat B."/>
            <person name="Kuo A."/>
            <person name="Liang C."/>
            <person name="Lipzen A."/>
            <person name="Lutzoni F."/>
            <person name="Magnuson J."/>
            <person name="Mondo S."/>
            <person name="Nolan M."/>
            <person name="Ohm R."/>
            <person name="Pangilinan J."/>
            <person name="Park H.-J."/>
            <person name="Ramirez L."/>
            <person name="Alfaro M."/>
            <person name="Sun H."/>
            <person name="Tritt A."/>
            <person name="Yoshinaga Y."/>
            <person name="Zwiers L.-H."/>
            <person name="Turgeon B."/>
            <person name="Goodwin S."/>
            <person name="Spatafora J."/>
            <person name="Crous P."/>
            <person name="Grigoriev I."/>
        </authorList>
    </citation>
    <scope>NUCLEOTIDE SEQUENCE</scope>
    <source>
        <strain evidence="2">CBS 113389</strain>
    </source>
</reference>
<dbReference type="AlphaFoldDB" id="A0A6A6PTN9"/>
<keyword evidence="3" id="KW-1185">Reference proteome</keyword>
<evidence type="ECO:0000313" key="3">
    <source>
        <dbReference type="Proteomes" id="UP000799767"/>
    </source>
</evidence>
<sequence>MCPAPLSRRGRTDEPPRCTGWQSTTKYPSSGSISAAPRPRPSSPKSNAPRVPHVGTNEIPPSNQASIGPVRLPSNSCRCTSGTNVNSPCAPHLTIQTSVRRSYRLITTPCAYFSCQCSIRGAYFIAKCNPPFALPMNNLPDLPGKSILHVHSTSLCLE</sequence>
<evidence type="ECO:0000313" key="2">
    <source>
        <dbReference type="EMBL" id="KAF2483255.1"/>
    </source>
</evidence>